<evidence type="ECO:0000313" key="4">
    <source>
        <dbReference type="Proteomes" id="UP000000428"/>
    </source>
</evidence>
<organism evidence="3 4">
    <name type="scientific">Streptomyces avermitilis (strain ATCC 31267 / DSM 46492 / JCM 5070 / NBRC 14893 / NCIMB 12804 / NRRL 8165 / MA-4680)</name>
    <dbReference type="NCBI Taxonomy" id="227882"/>
    <lineage>
        <taxon>Bacteria</taxon>
        <taxon>Bacillati</taxon>
        <taxon>Actinomycetota</taxon>
        <taxon>Actinomycetes</taxon>
        <taxon>Kitasatosporales</taxon>
        <taxon>Streptomycetaceae</taxon>
        <taxon>Streptomyces</taxon>
    </lineage>
</organism>
<reference evidence="3 4" key="1">
    <citation type="journal article" date="2001" name="Proc. Natl. Acad. Sci. U.S.A.">
        <title>Genome sequence of an industrial microorganism Streptomyces avermitilis: deducing the ability of producing secondary metabolites.</title>
        <authorList>
            <person name="Omura S."/>
            <person name="Ikeda H."/>
            <person name="Ishikawa J."/>
            <person name="Hanamoto A."/>
            <person name="Takahashi C."/>
            <person name="Shinose M."/>
            <person name="Takahashi Y."/>
            <person name="Horikawa H."/>
            <person name="Nakazawa H."/>
            <person name="Osonoe T."/>
            <person name="Kikuchi H."/>
            <person name="Shiba T."/>
            <person name="Sakaki Y."/>
            <person name="Hattori M."/>
        </authorList>
    </citation>
    <scope>NUCLEOTIDE SEQUENCE [LARGE SCALE GENOMIC DNA]</scope>
    <source>
        <strain evidence="4">ATCC 31267 / DSM 46492 / JCM 5070 / NBRC 14893 / NCIMB 12804 / NRRL 8165 / MA-4680</strain>
    </source>
</reference>
<dbReference type="AlphaFoldDB" id="Q82R80"/>
<dbReference type="HOGENOM" id="CLU_019450_0_0_11"/>
<protein>
    <recommendedName>
        <fullName evidence="5">Pentapeptide repeat-containing protein</fullName>
    </recommendedName>
</protein>
<feature type="transmembrane region" description="Helical" evidence="2">
    <location>
        <begin position="622"/>
        <end position="642"/>
    </location>
</feature>
<reference evidence="3 4" key="2">
    <citation type="journal article" date="2003" name="Nat. Biotechnol.">
        <title>Complete genome sequence and comparative analysis of the industrial microorganism Streptomyces avermitilis.</title>
        <authorList>
            <person name="Ikeda H."/>
            <person name="Ishikawa J."/>
            <person name="Hanamoto A."/>
            <person name="Shinose M."/>
            <person name="Kikuchi H."/>
            <person name="Shiba T."/>
            <person name="Sakaki Y."/>
            <person name="Hattori M."/>
            <person name="Omura S."/>
        </authorList>
    </citation>
    <scope>NUCLEOTIDE SEQUENCE [LARGE SCALE GENOMIC DNA]</scope>
    <source>
        <strain evidence="4">ATCC 31267 / DSM 46492 / JCM 5070 / NBRC 14893 / NCIMB 12804 / NRRL 8165 / MA-4680</strain>
    </source>
</reference>
<keyword evidence="2" id="KW-1133">Transmembrane helix</keyword>
<feature type="compositionally biased region" description="Pro residues" evidence="1">
    <location>
        <begin position="1"/>
        <end position="16"/>
    </location>
</feature>
<dbReference type="eggNOG" id="COG1357">
    <property type="taxonomic scope" value="Bacteria"/>
</dbReference>
<keyword evidence="2" id="KW-0472">Membrane</keyword>
<dbReference type="InterPro" id="IPR001646">
    <property type="entry name" value="5peptide_repeat"/>
</dbReference>
<gene>
    <name evidence="3" type="ORF">SAVERM_264</name>
</gene>
<dbReference type="OrthoDB" id="3602494at2"/>
<dbReference type="EMBL" id="BA000030">
    <property type="protein sequence ID" value="BAC67973.1"/>
    <property type="molecule type" value="Genomic_DNA"/>
</dbReference>
<dbReference type="RefSeq" id="WP_010981700.1">
    <property type="nucleotide sequence ID" value="NC_003155.5"/>
</dbReference>
<keyword evidence="2" id="KW-0812">Transmembrane</keyword>
<dbReference type="Pfam" id="PF13576">
    <property type="entry name" value="Pentapeptide_3"/>
    <property type="match status" value="4"/>
</dbReference>
<reference evidence="3 4" key="3">
    <citation type="journal article" date="2014" name="J. Ind. Microbiol. Biotechnol.">
        <title>Genome mining of the Streptomyces avermitilis genome and development of genome-minimized hosts for heterologous expression of biosynthetic gene clusters.</title>
        <authorList>
            <person name="Ikeda H."/>
            <person name="Shin-ya K."/>
            <person name="Omura S."/>
        </authorList>
    </citation>
    <scope>NUCLEOTIDE SEQUENCE [LARGE SCALE GENOMIC DNA]</scope>
    <source>
        <strain evidence="4">ATCC 31267 / DSM 46492 / JCM 5070 / NBRC 14893 / NCIMB 12804 / NRRL 8165 / MA-4680</strain>
    </source>
</reference>
<evidence type="ECO:0000256" key="2">
    <source>
        <dbReference type="SAM" id="Phobius"/>
    </source>
</evidence>
<keyword evidence="4" id="KW-1185">Reference proteome</keyword>
<accession>Q82R80</accession>
<feature type="region of interest" description="Disordered" evidence="1">
    <location>
        <begin position="1"/>
        <end position="26"/>
    </location>
</feature>
<evidence type="ECO:0000256" key="1">
    <source>
        <dbReference type="SAM" id="MobiDB-lite"/>
    </source>
</evidence>
<dbReference type="KEGG" id="sma:SAVERM_264"/>
<evidence type="ECO:0008006" key="5">
    <source>
        <dbReference type="Google" id="ProtNLM"/>
    </source>
</evidence>
<proteinExistence type="predicted"/>
<sequence>MTPATPTPPSSTPPSWPQCGHGTTPEDPAGCRGIRVSGHTACLAHLSDADRDAYLAGLSPGNNVDHRGTSFSQDLLDALLDALRDPDTGDPRLGVARFRSATFQRDVGFRSATFQKWADFGSATFQGNAGFRLATFEGDAGFGSARFEGDAGFGSARFEGDASFVSATFEGDASFVSATFEGDASFVSATFQSAASLGWAAFQGDVKFESATFQGDAVFGGADFRGDARFGLAAFERNARFGLARFRGIASFWLVTFHGDAWFRSAIFRGDASFVSATFQSDTDLEAATFSDHTRFDRATFFGDARFVEATFRGDTSFVSATLQSNANFLGVTFERDAKFESSIFQGDATFVSATFECDACFEQVGFERSASLGPLVCAGRVKLSGAVFGCPVTLSFATRCLECRRTRWSSTAELRLRYATVDFAHAVFEYPLTIAAEADPFVLHNGRPVAEQSLIDAPDIEVRIASLRGVDAAHLVLSDVDLSGCLFTGTVHLDQIRLEGTCSFASVPRRTHWRRWRPLRFTQRRALAEEGFWRASQPTPVPGWNAAVAGAVHAGPAQLAPVYRALRKAFEDSRNEPGAADFYYGEMEMRRHDRTGSTRTERGLLHGYWLLSGYGLRASRALGWLAAAMLVTIVLLMGFGLPKDSPKQVATGTVPPGDGKVTLEIDKADPQNPTGDRFTSERFEKALTGTLNSVVFRSSGQDLTTAGTYIEMASRVTEPVLLGLAVLAVRNRVKR</sequence>
<evidence type="ECO:0000313" key="3">
    <source>
        <dbReference type="EMBL" id="BAC67973.1"/>
    </source>
</evidence>
<name>Q82R80_STRAW</name>
<dbReference type="Proteomes" id="UP000000428">
    <property type="component" value="Chromosome"/>
</dbReference>
<dbReference type="GeneID" id="41544672"/>